<reference evidence="1 2" key="1">
    <citation type="submission" date="2018-03" db="EMBL/GenBank/DDBJ databases">
        <title>Draft Genome Sequences of the Obligatory Marine Myxobacteria Enhygromyxa salina SWB007.</title>
        <authorList>
            <person name="Poehlein A."/>
            <person name="Moghaddam J.A."/>
            <person name="Harms H."/>
            <person name="Alanjari M."/>
            <person name="Koenig G.M."/>
            <person name="Daniel R."/>
            <person name="Schaeberle T.F."/>
        </authorList>
    </citation>
    <scope>NUCLEOTIDE SEQUENCE [LARGE SCALE GENOMIC DNA]</scope>
    <source>
        <strain evidence="1 2">SWB007</strain>
    </source>
</reference>
<accession>A0A2S9XUC3</accession>
<dbReference type="AlphaFoldDB" id="A0A2S9XUC3"/>
<proteinExistence type="predicted"/>
<name>A0A2S9XUC3_9BACT</name>
<dbReference type="InterPro" id="IPR008949">
    <property type="entry name" value="Isoprenoid_synthase_dom_sf"/>
</dbReference>
<evidence type="ECO:0000313" key="1">
    <source>
        <dbReference type="EMBL" id="PRP96477.1"/>
    </source>
</evidence>
<organism evidence="1 2">
    <name type="scientific">Enhygromyxa salina</name>
    <dbReference type="NCBI Taxonomy" id="215803"/>
    <lineage>
        <taxon>Bacteria</taxon>
        <taxon>Pseudomonadati</taxon>
        <taxon>Myxococcota</taxon>
        <taxon>Polyangia</taxon>
        <taxon>Nannocystales</taxon>
        <taxon>Nannocystaceae</taxon>
        <taxon>Enhygromyxa</taxon>
    </lineage>
</organism>
<evidence type="ECO:0000313" key="2">
    <source>
        <dbReference type="Proteomes" id="UP000238823"/>
    </source>
</evidence>
<dbReference type="Pfam" id="PF19086">
    <property type="entry name" value="Terpene_syn_C_2"/>
    <property type="match status" value="1"/>
</dbReference>
<dbReference type="OrthoDB" id="7060009at2"/>
<dbReference type="Gene3D" id="1.10.600.10">
    <property type="entry name" value="Farnesyl Diphosphate Synthase"/>
    <property type="match status" value="1"/>
</dbReference>
<comment type="caution">
    <text evidence="1">The sequence shown here is derived from an EMBL/GenBank/DDBJ whole genome shotgun (WGS) entry which is preliminary data.</text>
</comment>
<dbReference type="Proteomes" id="UP000238823">
    <property type="component" value="Unassembled WGS sequence"/>
</dbReference>
<sequence>MRPVRVLPATDVAHLARDESRLLRLAVPWHWKSPVSISPHAGAAAAAILEWFEQLGCTAAELDRAERFDIGGYVGIPFPTLDCEQTTRIGKYLALWLLWDDVHVEQLSNDWRIDAAAVLGNRRPPGLTRFDEGWWQLMQEFRVNRSPTWIRRLCDAMQQWSDAAAAEAAVAFHHHETGEVPPFADQLERRIATIGMYGTACLLEEIHDDEPPIAFHAHPIVQMLQYLSSKIVGLGNDMFSLAKDCVENQLNLVSTLMHESSVGVRDALAMLVRLHDEALVQFDHLAAQIEPWAIRIYPGAERWVQDLRVASLGFSLWESQAPRYLAHQIVDNERVLLPRFSYLDQPQPKPQAQPKPQIVEAFGPLAAGHDCR</sequence>
<dbReference type="EMBL" id="PVNL01000135">
    <property type="protein sequence ID" value="PRP96477.1"/>
    <property type="molecule type" value="Genomic_DNA"/>
</dbReference>
<dbReference type="RefSeq" id="WP_106094062.1">
    <property type="nucleotide sequence ID" value="NZ_PVNL01000135.1"/>
</dbReference>
<gene>
    <name evidence="1" type="ORF">ENSA7_72920</name>
</gene>
<dbReference type="SUPFAM" id="SSF48576">
    <property type="entry name" value="Terpenoid synthases"/>
    <property type="match status" value="1"/>
</dbReference>
<protein>
    <submittedName>
        <fullName evidence="1">Terpene synthase family, metal binding domain</fullName>
    </submittedName>
</protein>